<dbReference type="CDD" id="cd16364">
    <property type="entry name" value="T3SC_I-like"/>
    <property type="match status" value="1"/>
</dbReference>
<dbReference type="Proteomes" id="UP000596827">
    <property type="component" value="Unassembled WGS sequence"/>
</dbReference>
<dbReference type="SUPFAM" id="SSF69635">
    <property type="entry name" value="Type III secretory system chaperone-like"/>
    <property type="match status" value="1"/>
</dbReference>
<organism evidence="1 2">
    <name type="scientific">Ramlibacter albus</name>
    <dbReference type="NCBI Taxonomy" id="2079448"/>
    <lineage>
        <taxon>Bacteria</taxon>
        <taxon>Pseudomonadati</taxon>
        <taxon>Pseudomonadota</taxon>
        <taxon>Betaproteobacteria</taxon>
        <taxon>Burkholderiales</taxon>
        <taxon>Comamonadaceae</taxon>
        <taxon>Ramlibacter</taxon>
    </lineage>
</organism>
<dbReference type="EMBL" id="JACORU010000004">
    <property type="protein sequence ID" value="MBC5765505.1"/>
    <property type="molecule type" value="Genomic_DNA"/>
</dbReference>
<dbReference type="AlphaFoldDB" id="A0A923M8V3"/>
<comment type="caution">
    <text evidence="1">The sequence shown here is derived from an EMBL/GenBank/DDBJ whole genome shotgun (WGS) entry which is preliminary data.</text>
</comment>
<dbReference type="RefSeq" id="WP_187081970.1">
    <property type="nucleotide sequence ID" value="NZ_JACORU010000004.1"/>
</dbReference>
<dbReference type="Pfam" id="PF05932">
    <property type="entry name" value="CesT"/>
    <property type="match status" value="1"/>
</dbReference>
<gene>
    <name evidence="1" type="ORF">H8R02_13640</name>
</gene>
<dbReference type="InterPro" id="IPR010261">
    <property type="entry name" value="Tir_chaperone"/>
</dbReference>
<proteinExistence type="predicted"/>
<reference evidence="1" key="1">
    <citation type="submission" date="2020-08" db="EMBL/GenBank/DDBJ databases">
        <title>Ramlibacter sp. GTP1 16S ribosomal RNA gene genome sequencing and assembly.</title>
        <authorList>
            <person name="Kang M."/>
        </authorList>
    </citation>
    <scope>NUCLEOTIDE SEQUENCE</scope>
    <source>
        <strain evidence="1">GTP1</strain>
    </source>
</reference>
<keyword evidence="2" id="KW-1185">Reference proteome</keyword>
<sequence>MPNALQHLALLLEDLGPATPGVACVTRNGDGVWLVRFDDGGAVHLAVRDDAPRLELAAEVGLLAQHDAEFALRAAMMFNFLSADTGGARMALAADDTVYLMRDVPLEAITLADLQAHIAELDNIAHEWDLVFTQVASTTAGETA</sequence>
<evidence type="ECO:0000313" key="1">
    <source>
        <dbReference type="EMBL" id="MBC5765505.1"/>
    </source>
</evidence>
<dbReference type="GO" id="GO:0030254">
    <property type="term" value="P:protein secretion by the type III secretion system"/>
    <property type="evidence" value="ECO:0007669"/>
    <property type="project" value="InterPro"/>
</dbReference>
<name>A0A923M8V3_9BURK</name>
<evidence type="ECO:0000313" key="2">
    <source>
        <dbReference type="Proteomes" id="UP000596827"/>
    </source>
</evidence>
<protein>
    <submittedName>
        <fullName evidence="1">Type III secretion system chaperone</fullName>
    </submittedName>
</protein>
<accession>A0A923M8V3</accession>
<dbReference type="Gene3D" id="3.30.1460.10">
    <property type="match status" value="1"/>
</dbReference>